<evidence type="ECO:0000313" key="8">
    <source>
        <dbReference type="EMBL" id="KAK6937257.1"/>
    </source>
</evidence>
<dbReference type="PANTHER" id="PTHR24012">
    <property type="entry name" value="RNA BINDING PROTEIN"/>
    <property type="match status" value="1"/>
</dbReference>
<comment type="caution">
    <text evidence="8">The sequence shown here is derived from an EMBL/GenBank/DDBJ whole genome shotgun (WGS) entry which is preliminary data.</text>
</comment>
<feature type="domain" description="RRM" evidence="7">
    <location>
        <begin position="96"/>
        <end position="237"/>
    </location>
</feature>
<feature type="region of interest" description="Disordered" evidence="4">
    <location>
        <begin position="658"/>
        <end position="712"/>
    </location>
</feature>
<reference evidence="8 9" key="1">
    <citation type="submission" date="2023-12" db="EMBL/GenBank/DDBJ databases">
        <title>A high-quality genome assembly for Dillenia turbinata (Dilleniales).</title>
        <authorList>
            <person name="Chanderbali A."/>
        </authorList>
    </citation>
    <scope>NUCLEOTIDE SEQUENCE [LARGE SCALE GENOMIC DNA]</scope>
    <source>
        <strain evidence="8">LSX21</strain>
        <tissue evidence="8">Leaf</tissue>
    </source>
</reference>
<dbReference type="SMART" id="SM00456">
    <property type="entry name" value="WW"/>
    <property type="match status" value="1"/>
</dbReference>
<accession>A0AAN8W1C0</accession>
<feature type="compositionally biased region" description="Basic and acidic residues" evidence="4">
    <location>
        <begin position="679"/>
        <end position="691"/>
    </location>
</feature>
<dbReference type="CDD" id="cd00201">
    <property type="entry name" value="WW"/>
    <property type="match status" value="1"/>
</dbReference>
<evidence type="ECO:0000256" key="3">
    <source>
        <dbReference type="PROSITE-ProRule" id="PRU00176"/>
    </source>
</evidence>
<dbReference type="InterPro" id="IPR036020">
    <property type="entry name" value="WW_dom_sf"/>
</dbReference>
<feature type="domain" description="WW" evidence="6">
    <location>
        <begin position="576"/>
        <end position="603"/>
    </location>
</feature>
<dbReference type="InterPro" id="IPR035979">
    <property type="entry name" value="RBD_domain_sf"/>
</dbReference>
<evidence type="ECO:0000256" key="1">
    <source>
        <dbReference type="ARBA" id="ARBA00022737"/>
    </source>
</evidence>
<proteinExistence type="predicted"/>
<feature type="region of interest" description="Disordered" evidence="4">
    <location>
        <begin position="465"/>
        <end position="503"/>
    </location>
</feature>
<feature type="compositionally biased region" description="Polar residues" evidence="4">
    <location>
        <begin position="692"/>
        <end position="706"/>
    </location>
</feature>
<name>A0AAN8W1C0_9MAGN</name>
<dbReference type="SUPFAM" id="SSF54928">
    <property type="entry name" value="RNA-binding domain, RBD"/>
    <property type="match status" value="2"/>
</dbReference>
<feature type="compositionally biased region" description="Polar residues" evidence="4">
    <location>
        <begin position="485"/>
        <end position="503"/>
    </location>
</feature>
<organism evidence="8 9">
    <name type="scientific">Dillenia turbinata</name>
    <dbReference type="NCBI Taxonomy" id="194707"/>
    <lineage>
        <taxon>Eukaryota</taxon>
        <taxon>Viridiplantae</taxon>
        <taxon>Streptophyta</taxon>
        <taxon>Embryophyta</taxon>
        <taxon>Tracheophyta</taxon>
        <taxon>Spermatophyta</taxon>
        <taxon>Magnoliopsida</taxon>
        <taxon>eudicotyledons</taxon>
        <taxon>Gunneridae</taxon>
        <taxon>Pentapetalae</taxon>
        <taxon>Dilleniales</taxon>
        <taxon>Dilleniaceae</taxon>
        <taxon>Dillenia</taxon>
    </lineage>
</organism>
<keyword evidence="9" id="KW-1185">Reference proteome</keyword>
<dbReference type="EMBL" id="JBAMMX010000006">
    <property type="protein sequence ID" value="KAK6937257.1"/>
    <property type="molecule type" value="Genomic_DNA"/>
</dbReference>
<protein>
    <submittedName>
        <fullName evidence="8">WW domain</fullName>
    </submittedName>
</protein>
<dbReference type="Pfam" id="PF00397">
    <property type="entry name" value="WW"/>
    <property type="match status" value="1"/>
</dbReference>
<evidence type="ECO:0000256" key="4">
    <source>
        <dbReference type="SAM" id="MobiDB-lite"/>
    </source>
</evidence>
<dbReference type="InterPro" id="IPR000504">
    <property type="entry name" value="RRM_dom"/>
</dbReference>
<dbReference type="SMART" id="SM00360">
    <property type="entry name" value="RRM"/>
    <property type="match status" value="1"/>
</dbReference>
<keyword evidence="2 3" id="KW-0694">RNA-binding</keyword>
<keyword evidence="1" id="KW-0677">Repeat</keyword>
<dbReference type="Gene3D" id="2.20.70.10">
    <property type="match status" value="1"/>
</dbReference>
<dbReference type="AlphaFoldDB" id="A0AAN8W1C0"/>
<feature type="chain" id="PRO_5042985802" evidence="5">
    <location>
        <begin position="19"/>
        <end position="877"/>
    </location>
</feature>
<dbReference type="PROSITE" id="PS50102">
    <property type="entry name" value="RRM"/>
    <property type="match status" value="1"/>
</dbReference>
<evidence type="ECO:0000256" key="2">
    <source>
        <dbReference type="ARBA" id="ARBA00022884"/>
    </source>
</evidence>
<evidence type="ECO:0000313" key="9">
    <source>
        <dbReference type="Proteomes" id="UP001370490"/>
    </source>
</evidence>
<evidence type="ECO:0000259" key="6">
    <source>
        <dbReference type="PROSITE" id="PS50020"/>
    </source>
</evidence>
<dbReference type="InterPro" id="IPR001202">
    <property type="entry name" value="WW_dom"/>
</dbReference>
<keyword evidence="5" id="KW-0732">Signal</keyword>
<feature type="compositionally biased region" description="Low complexity" evidence="4">
    <location>
        <begin position="468"/>
        <end position="484"/>
    </location>
</feature>
<dbReference type="GO" id="GO:0003723">
    <property type="term" value="F:RNA binding"/>
    <property type="evidence" value="ECO:0007669"/>
    <property type="project" value="UniProtKB-UniRule"/>
</dbReference>
<dbReference type="Gene3D" id="3.30.70.330">
    <property type="match status" value="2"/>
</dbReference>
<feature type="compositionally biased region" description="Basic and acidic residues" evidence="4">
    <location>
        <begin position="632"/>
        <end position="644"/>
    </location>
</feature>
<dbReference type="InterPro" id="IPR012677">
    <property type="entry name" value="Nucleotide-bd_a/b_plait_sf"/>
</dbReference>
<feature type="region of interest" description="Disordered" evidence="4">
    <location>
        <begin position="610"/>
        <end position="644"/>
    </location>
</feature>
<dbReference type="PROSITE" id="PS01159">
    <property type="entry name" value="WW_DOMAIN_1"/>
    <property type="match status" value="1"/>
</dbReference>
<sequence>MTTLISTLILTTEALVFPVKITTTTTTINTTGTTTTTVTTTTITTAFRITTIFPNLTSLLAMANSILDENEGFLNHPKVASNRTASTGFLDGGSLVKLYVSSIPRTAREGDIRPLFEQHGNVIEVIFIKDKRTGQQQVWGRSVKTGMFILVVAMLEYLIQCGQANMRSIWMSNVKYELAALQITFIEGNGPKIFTFAGSCFVKYATLEEADRAIRALHNQLSLPGGGAPLVVRYADGKHERLGNCHERLGSGFIKFASREMALSAIKALNGTYTMRGCDHPLIVRFADPKKPRIGELRGNSEFHGPGPRPLPQESVARHLLCDAGGSGSIAFAYEMQSRGPPPRFACLLLTHNRRSIHIARDSRRHPKSEKTLFVSIVQLLSNSNFSGPWGGSMVPNALPPVSPSIASSCQFVDQEPPAYGKTVKGDCPILPGNNNSAAPVQLVSGSGSSPSEAVIASVNKLHEPATSSMQQAPLPQQSPSQLSWMEQQTHSSQENFHSSQESLGNQLHQIQPSQENHWEQPKSILPIYQSGATGNKIQTVALPHSVSLPGASSTMSSASGVTTNPLAENCKNCDWSEHICPDGYIYYYNCITCESRWEKPEEFALYEQQLEEEEQQQQPRSPNSENLCHVPESEAHSTKQDSHIEEMQKLRTEPLMAHSPQQKFHKGEDKLQTGLEPHSPRQESPKEEQQKIQSEPSVEHSPQQVSHEEEGQKVLTEPLVEEQKIQTEPLVEHSPHQVFHEEEEQKILTEPTVEHSTQQECHEEMEQKIQTEALIAHSPQQEPHTEEVKFQMELPQQQDLLQNHSLPSMKLPNLYAGEACSWNLSPILFWQTADPVLNRPDPNFVSLLLELVVDNDIHRSMPVEKLNHKETWENEP</sequence>
<feature type="signal peptide" evidence="5">
    <location>
        <begin position="1"/>
        <end position="18"/>
    </location>
</feature>
<evidence type="ECO:0000256" key="5">
    <source>
        <dbReference type="SAM" id="SignalP"/>
    </source>
</evidence>
<evidence type="ECO:0000259" key="7">
    <source>
        <dbReference type="PROSITE" id="PS50102"/>
    </source>
</evidence>
<dbReference type="PROSITE" id="PS50020">
    <property type="entry name" value="WW_DOMAIN_2"/>
    <property type="match status" value="1"/>
</dbReference>
<dbReference type="Proteomes" id="UP001370490">
    <property type="component" value="Unassembled WGS sequence"/>
</dbReference>
<gene>
    <name evidence="8" type="ORF">RJ641_030765</name>
</gene>
<dbReference type="SUPFAM" id="SSF51045">
    <property type="entry name" value="WW domain"/>
    <property type="match status" value="1"/>
</dbReference>